<proteinExistence type="predicted"/>
<name>A0A2T0TY96_9ACTN</name>
<dbReference type="RefSeq" id="WP_211297170.1">
    <property type="nucleotide sequence ID" value="NZ_PVTG01000003.1"/>
</dbReference>
<sequence>MTSPGTVVGGTLVDGIDVDLLAAAVAACPVVARLTAGPAGAGVYLPGRRVAGVAVRPQLGGDPARVAVHVVARAGVPVREVADQVRAAVGTVAPGSPVDVAVEDVEDPAAADGSP</sequence>
<evidence type="ECO:0000313" key="1">
    <source>
        <dbReference type="EMBL" id="PRY50652.1"/>
    </source>
</evidence>
<dbReference type="EMBL" id="PVTG01000003">
    <property type="protein sequence ID" value="PRY50652.1"/>
    <property type="molecule type" value="Genomic_DNA"/>
</dbReference>
<reference evidence="1 2" key="1">
    <citation type="submission" date="2018-03" db="EMBL/GenBank/DDBJ databases">
        <title>Genomic Encyclopedia of Archaeal and Bacterial Type Strains, Phase II (KMG-II): from individual species to whole genera.</title>
        <authorList>
            <person name="Goeker M."/>
        </authorList>
    </citation>
    <scope>NUCLEOTIDE SEQUENCE [LARGE SCALE GENOMIC DNA]</scope>
    <source>
        <strain evidence="1 2">DSM 45416</strain>
    </source>
</reference>
<comment type="caution">
    <text evidence="1">The sequence shown here is derived from an EMBL/GenBank/DDBJ whole genome shotgun (WGS) entry which is preliminary data.</text>
</comment>
<accession>A0A2T0TY96</accession>
<organism evidence="1 2">
    <name type="scientific">Geodermatophilus tzadiensis</name>
    <dbReference type="NCBI Taxonomy" id="1137988"/>
    <lineage>
        <taxon>Bacteria</taxon>
        <taxon>Bacillati</taxon>
        <taxon>Actinomycetota</taxon>
        <taxon>Actinomycetes</taxon>
        <taxon>Geodermatophilales</taxon>
        <taxon>Geodermatophilaceae</taxon>
        <taxon>Geodermatophilus</taxon>
    </lineage>
</organism>
<keyword evidence="2" id="KW-1185">Reference proteome</keyword>
<gene>
    <name evidence="1" type="ORF">LY71_103216</name>
</gene>
<dbReference type="AlphaFoldDB" id="A0A2T0TY96"/>
<evidence type="ECO:0000313" key="2">
    <source>
        <dbReference type="Proteomes" id="UP000239210"/>
    </source>
</evidence>
<dbReference type="Proteomes" id="UP000239210">
    <property type="component" value="Unassembled WGS sequence"/>
</dbReference>
<protein>
    <submittedName>
        <fullName evidence="1">Uncharacterized protein</fullName>
    </submittedName>
</protein>